<evidence type="ECO:0000256" key="3">
    <source>
        <dbReference type="ARBA" id="ARBA00022475"/>
    </source>
</evidence>
<dbReference type="STRING" id="638301.HMPREF0444_1286"/>
<proteinExistence type="inferred from homology"/>
<keyword evidence="5 7" id="KW-1133">Transmembrane helix</keyword>
<dbReference type="GeneID" id="78412034"/>
<protein>
    <submittedName>
        <fullName evidence="9">Mg2+ transporter-C family protein</fullName>
    </submittedName>
</protein>
<dbReference type="InterPro" id="IPR003416">
    <property type="entry name" value="MgtC/SapB/SrpB/YhiD_fam"/>
</dbReference>
<feature type="domain" description="MgtC/SapB/SrpB/YhiD N-terminal" evidence="8">
    <location>
        <begin position="18"/>
        <end position="141"/>
    </location>
</feature>
<dbReference type="eggNOG" id="COG1285">
    <property type="taxonomic scope" value="Bacteria"/>
</dbReference>
<keyword evidence="4 7" id="KW-0812">Transmembrane</keyword>
<feature type="transmembrane region" description="Helical" evidence="7">
    <location>
        <begin position="72"/>
        <end position="91"/>
    </location>
</feature>
<reference evidence="9 10" key="1">
    <citation type="submission" date="2009-08" db="EMBL/GenBank/DDBJ databases">
        <authorList>
            <person name="Muzny D."/>
            <person name="Qin X."/>
            <person name="Deng J."/>
            <person name="Jiang H."/>
            <person name="Liu Y."/>
            <person name="Qu J."/>
            <person name="Song X.-Z."/>
            <person name="Zhang L."/>
            <person name="Thornton R."/>
            <person name="Coyle M."/>
            <person name="Francisco L."/>
            <person name="Jackson L."/>
            <person name="Javaid M."/>
            <person name="Korchina V."/>
            <person name="Kovar C."/>
            <person name="Mata R."/>
            <person name="Mathew T."/>
            <person name="Ngo R."/>
            <person name="Nguyen L."/>
            <person name="Nguyen N."/>
            <person name="Okwuonu G."/>
            <person name="Ongeri F."/>
            <person name="Pham C."/>
            <person name="Simmons D."/>
            <person name="Wilczek-Boney K."/>
            <person name="Hale W."/>
            <person name="Jakkamsetti A."/>
            <person name="Pham P."/>
            <person name="Ruth R."/>
            <person name="San Lucas F."/>
            <person name="Warren J."/>
            <person name="Zhang J."/>
            <person name="Zhao Z."/>
            <person name="Zhou C."/>
            <person name="Zhu D."/>
            <person name="Lee S."/>
            <person name="Bess C."/>
            <person name="Blankenburg K."/>
            <person name="Forbes L."/>
            <person name="Fu Q."/>
            <person name="Gubbala S."/>
            <person name="Hirani K."/>
            <person name="Jayaseelan J.C."/>
            <person name="Lara F."/>
            <person name="Munidasa M."/>
            <person name="Palculict T."/>
            <person name="Patil S."/>
            <person name="Pu L.-L."/>
            <person name="Saada N."/>
            <person name="Tang L."/>
            <person name="Weissenberger G."/>
            <person name="Zhu Y."/>
            <person name="Hemphill L."/>
            <person name="Shang Y."/>
            <person name="Youmans B."/>
            <person name="Ayvaz T."/>
            <person name="Ross M."/>
            <person name="Santibanez J."/>
            <person name="Aqrawi P."/>
            <person name="Gross S."/>
            <person name="Joshi V."/>
            <person name="Fowler G."/>
            <person name="Nazareth L."/>
            <person name="Reid J."/>
            <person name="Worley K."/>
            <person name="Petrosino J."/>
            <person name="Highlander S."/>
            <person name="Gibbs R."/>
        </authorList>
    </citation>
    <scope>NUCLEOTIDE SEQUENCE [LARGE SCALE GENOMIC DNA]</scope>
    <source>
        <strain evidence="9 10">ATCC 49175</strain>
    </source>
</reference>
<evidence type="ECO:0000256" key="4">
    <source>
        <dbReference type="ARBA" id="ARBA00022692"/>
    </source>
</evidence>
<sequence length="237" mass="25530">MVTSGIELTNTDIFIRIALSLVAGIVIGMERGGKSQPAGIRTHSVVCVAACLIMMTNEFVSYKFGAGDPTRLGAQVVSGVGFLGAGTILVTEKKKVTGLTTAAGIWGSAGIGLAIGVGFYQGAVLAAISIWGVISMFQPLKMYLQKRSKVMELYIVVNSTEAYNRVLVYCAENRIRITDSRTAFGEANQSRIQYFDVPEKKIASFVTLELAGSFEHLRLMEEISNIAGVIYVEEISE</sequence>
<keyword evidence="10" id="KW-1185">Reference proteome</keyword>
<dbReference type="AlphaFoldDB" id="C8NH91"/>
<dbReference type="RefSeq" id="WP_005607596.1">
    <property type="nucleotide sequence ID" value="NZ_CP102283.1"/>
</dbReference>
<accession>C8NH91</accession>
<dbReference type="HOGENOM" id="CLU_079292_0_2_9"/>
<feature type="transmembrane region" description="Helical" evidence="7">
    <location>
        <begin position="13"/>
        <end position="30"/>
    </location>
</feature>
<keyword evidence="3" id="KW-1003">Cell membrane</keyword>
<organism evidence="9 10">
    <name type="scientific">Granulicatella adiacens ATCC 49175</name>
    <dbReference type="NCBI Taxonomy" id="638301"/>
    <lineage>
        <taxon>Bacteria</taxon>
        <taxon>Bacillati</taxon>
        <taxon>Bacillota</taxon>
        <taxon>Bacilli</taxon>
        <taxon>Lactobacillales</taxon>
        <taxon>Carnobacteriaceae</taxon>
        <taxon>Granulicatella</taxon>
    </lineage>
</organism>
<dbReference type="PANTHER" id="PTHR33778:SF1">
    <property type="entry name" value="MAGNESIUM TRANSPORTER YHID-RELATED"/>
    <property type="match status" value="1"/>
</dbReference>
<comment type="subcellular location">
    <subcellularLocation>
        <location evidence="1">Cell membrane</location>
        <topology evidence="1">Multi-pass membrane protein</topology>
    </subcellularLocation>
</comment>
<evidence type="ECO:0000256" key="6">
    <source>
        <dbReference type="ARBA" id="ARBA00023136"/>
    </source>
</evidence>
<keyword evidence="6 7" id="KW-0472">Membrane</keyword>
<gene>
    <name evidence="9" type="ORF">HMPREF0444_1286</name>
</gene>
<dbReference type="InterPro" id="IPR049177">
    <property type="entry name" value="MgtC_SapB_SrpB_YhiD_N"/>
</dbReference>
<dbReference type="EMBL" id="ACKZ01000020">
    <property type="protein sequence ID" value="EEW37068.1"/>
    <property type="molecule type" value="Genomic_DNA"/>
</dbReference>
<evidence type="ECO:0000256" key="5">
    <source>
        <dbReference type="ARBA" id="ARBA00022989"/>
    </source>
</evidence>
<evidence type="ECO:0000256" key="7">
    <source>
        <dbReference type="SAM" id="Phobius"/>
    </source>
</evidence>
<dbReference type="Proteomes" id="UP000005926">
    <property type="component" value="Unassembled WGS sequence"/>
</dbReference>
<comment type="similarity">
    <text evidence="2">Belongs to the MgtC/SapB family.</text>
</comment>
<comment type="caution">
    <text evidence="9">The sequence shown here is derived from an EMBL/GenBank/DDBJ whole genome shotgun (WGS) entry which is preliminary data.</text>
</comment>
<evidence type="ECO:0000313" key="9">
    <source>
        <dbReference type="EMBL" id="EEW37068.1"/>
    </source>
</evidence>
<dbReference type="PANTHER" id="PTHR33778">
    <property type="entry name" value="PROTEIN MGTC"/>
    <property type="match status" value="1"/>
</dbReference>
<feature type="transmembrane region" description="Helical" evidence="7">
    <location>
        <begin position="42"/>
        <end position="60"/>
    </location>
</feature>
<dbReference type="PRINTS" id="PR01837">
    <property type="entry name" value="MGTCSAPBPROT"/>
</dbReference>
<dbReference type="GO" id="GO:0005886">
    <property type="term" value="C:plasma membrane"/>
    <property type="evidence" value="ECO:0007669"/>
    <property type="project" value="UniProtKB-SubCell"/>
</dbReference>
<evidence type="ECO:0000256" key="1">
    <source>
        <dbReference type="ARBA" id="ARBA00004651"/>
    </source>
</evidence>
<evidence type="ECO:0000313" key="10">
    <source>
        <dbReference type="Proteomes" id="UP000005926"/>
    </source>
</evidence>
<name>C8NH91_9LACT</name>
<evidence type="ECO:0000259" key="8">
    <source>
        <dbReference type="Pfam" id="PF02308"/>
    </source>
</evidence>
<evidence type="ECO:0000256" key="2">
    <source>
        <dbReference type="ARBA" id="ARBA00009298"/>
    </source>
</evidence>
<dbReference type="Pfam" id="PF02308">
    <property type="entry name" value="MgtC"/>
    <property type="match status" value="1"/>
</dbReference>